<feature type="region of interest" description="Disordered" evidence="1">
    <location>
        <begin position="99"/>
        <end position="124"/>
    </location>
</feature>
<reference evidence="2 3" key="1">
    <citation type="journal article" date="2019" name="Sci. Rep.">
        <title>A high-quality genome of Eragrostis curvula grass provides insights into Poaceae evolution and supports new strategies to enhance forage quality.</title>
        <authorList>
            <person name="Carballo J."/>
            <person name="Santos B.A.C.M."/>
            <person name="Zappacosta D."/>
            <person name="Garbus I."/>
            <person name="Selva J.P."/>
            <person name="Gallo C.A."/>
            <person name="Diaz A."/>
            <person name="Albertini E."/>
            <person name="Caccamo M."/>
            <person name="Echenique V."/>
        </authorList>
    </citation>
    <scope>NUCLEOTIDE SEQUENCE [LARGE SCALE GENOMIC DNA]</scope>
    <source>
        <strain evidence="3">cv. Victoria</strain>
        <tissue evidence="2">Leaf</tissue>
    </source>
</reference>
<dbReference type="EMBL" id="RWGY01000005">
    <property type="protein sequence ID" value="TVU43213.1"/>
    <property type="molecule type" value="Genomic_DNA"/>
</dbReference>
<evidence type="ECO:0000313" key="2">
    <source>
        <dbReference type="EMBL" id="TVU43213.1"/>
    </source>
</evidence>
<comment type="caution">
    <text evidence="2">The sequence shown here is derived from an EMBL/GenBank/DDBJ whole genome shotgun (WGS) entry which is preliminary data.</text>
</comment>
<feature type="region of interest" description="Disordered" evidence="1">
    <location>
        <begin position="1"/>
        <end position="65"/>
    </location>
</feature>
<feature type="compositionally biased region" description="Basic and acidic residues" evidence="1">
    <location>
        <begin position="104"/>
        <end position="117"/>
    </location>
</feature>
<sequence>MALRNRRGFASALARQRRPPGRQGATTAATPRLARGSGDGGPQADELHGLEFAVSGDESAASDAEEERVEFNFAVAAGDDVVASGGGAEVVAVDAVAATGEESGDSKEMEKAEKDGAEEVAPPPASLLCPATKFRVLMLKLRKLKGAVAVPPTRTGRRRSRPRSLKMCTGSFRRAAPVLDTTAEGREDPVLWRSILATAACLYRADQLHFKVDLHGMAATAVRRSAGQCEAFWGEYAGDDRFIRYLSESYKCAELCMMFQNL</sequence>
<keyword evidence="3" id="KW-1185">Reference proteome</keyword>
<evidence type="ECO:0000313" key="3">
    <source>
        <dbReference type="Proteomes" id="UP000324897"/>
    </source>
</evidence>
<dbReference type="Gramene" id="TVU43213">
    <property type="protein sequence ID" value="TVU43213"/>
    <property type="gene ID" value="EJB05_09660"/>
</dbReference>
<dbReference type="AlphaFoldDB" id="A0A5J9W5J7"/>
<organism evidence="2 3">
    <name type="scientific">Eragrostis curvula</name>
    <name type="common">weeping love grass</name>
    <dbReference type="NCBI Taxonomy" id="38414"/>
    <lineage>
        <taxon>Eukaryota</taxon>
        <taxon>Viridiplantae</taxon>
        <taxon>Streptophyta</taxon>
        <taxon>Embryophyta</taxon>
        <taxon>Tracheophyta</taxon>
        <taxon>Spermatophyta</taxon>
        <taxon>Magnoliopsida</taxon>
        <taxon>Liliopsida</taxon>
        <taxon>Poales</taxon>
        <taxon>Poaceae</taxon>
        <taxon>PACMAD clade</taxon>
        <taxon>Chloridoideae</taxon>
        <taxon>Eragrostideae</taxon>
        <taxon>Eragrostidinae</taxon>
        <taxon>Eragrostis</taxon>
    </lineage>
</organism>
<evidence type="ECO:0000256" key="1">
    <source>
        <dbReference type="SAM" id="MobiDB-lite"/>
    </source>
</evidence>
<name>A0A5J9W5J7_9POAL</name>
<gene>
    <name evidence="2" type="ORF">EJB05_09660</name>
</gene>
<proteinExistence type="predicted"/>
<accession>A0A5J9W5J7</accession>
<dbReference type="Proteomes" id="UP000324897">
    <property type="component" value="Unassembled WGS sequence"/>
</dbReference>
<feature type="non-terminal residue" evidence="2">
    <location>
        <position position="1"/>
    </location>
</feature>
<protein>
    <submittedName>
        <fullName evidence="2">Uncharacterized protein</fullName>
    </submittedName>
</protein>